<organism evidence="2 3">
    <name type="scientific">Arthrobacter wenxiniae</name>
    <dbReference type="NCBI Taxonomy" id="2713570"/>
    <lineage>
        <taxon>Bacteria</taxon>
        <taxon>Bacillati</taxon>
        <taxon>Actinomycetota</taxon>
        <taxon>Actinomycetes</taxon>
        <taxon>Micrococcales</taxon>
        <taxon>Micrococcaceae</taxon>
        <taxon>Arthrobacter</taxon>
    </lineage>
</organism>
<keyword evidence="1" id="KW-0812">Transmembrane</keyword>
<protein>
    <submittedName>
        <fullName evidence="2">YrdB family protein</fullName>
    </submittedName>
</protein>
<evidence type="ECO:0000313" key="3">
    <source>
        <dbReference type="Proteomes" id="UP000543556"/>
    </source>
</evidence>
<evidence type="ECO:0000313" key="2">
    <source>
        <dbReference type="EMBL" id="NVM94126.1"/>
    </source>
</evidence>
<dbReference type="InterPro" id="IPR021214">
    <property type="entry name" value="DUF2568"/>
</dbReference>
<feature type="transmembrane region" description="Helical" evidence="1">
    <location>
        <begin position="51"/>
        <end position="70"/>
    </location>
</feature>
<keyword evidence="3" id="KW-1185">Reference proteome</keyword>
<dbReference type="RefSeq" id="WP_176633841.1">
    <property type="nucleotide sequence ID" value="NZ_JAAMFM010000003.1"/>
</dbReference>
<dbReference type="EMBL" id="JAAMFM010000003">
    <property type="protein sequence ID" value="NVM94126.1"/>
    <property type="molecule type" value="Genomic_DNA"/>
</dbReference>
<keyword evidence="1" id="KW-1133">Transmembrane helix</keyword>
<dbReference type="Proteomes" id="UP000543556">
    <property type="component" value="Unassembled WGS sequence"/>
</dbReference>
<sequence>MGRRRAETATTTRNAGLNAAAGMLLPAVGFALEVAMLASFLFWGFRQPGPWNLLLGIGLPAVVVVAWGVFMAPKSARRLPPGPVAVASLALFLLAGLALLAVGATILGVIMMAATVLWFTASWVLQRR</sequence>
<dbReference type="AlphaFoldDB" id="A0A7Y7IFW1"/>
<feature type="transmembrane region" description="Helical" evidence="1">
    <location>
        <begin position="106"/>
        <end position="125"/>
    </location>
</feature>
<name>A0A7Y7IFW1_9MICC</name>
<comment type="caution">
    <text evidence="2">The sequence shown here is derived from an EMBL/GenBank/DDBJ whole genome shotgun (WGS) entry which is preliminary data.</text>
</comment>
<keyword evidence="1" id="KW-0472">Membrane</keyword>
<gene>
    <name evidence="2" type="ORF">G6034_04220</name>
</gene>
<proteinExistence type="predicted"/>
<feature type="transmembrane region" description="Helical" evidence="1">
    <location>
        <begin position="21"/>
        <end position="45"/>
    </location>
</feature>
<accession>A0A7Y7IFW1</accession>
<evidence type="ECO:0000256" key="1">
    <source>
        <dbReference type="SAM" id="Phobius"/>
    </source>
</evidence>
<dbReference type="Pfam" id="PF10823">
    <property type="entry name" value="DUF2568"/>
    <property type="match status" value="1"/>
</dbReference>
<feature type="transmembrane region" description="Helical" evidence="1">
    <location>
        <begin position="82"/>
        <end position="100"/>
    </location>
</feature>
<reference evidence="2 3" key="1">
    <citation type="submission" date="2020-02" db="EMBL/GenBank/DDBJ databases">
        <title>Genome sequence of strain AETb3-4.</title>
        <authorList>
            <person name="Gao J."/>
            <person name="Zhang X."/>
        </authorList>
    </citation>
    <scope>NUCLEOTIDE SEQUENCE [LARGE SCALE GENOMIC DNA]</scope>
    <source>
        <strain evidence="2 3">AETb3-4</strain>
    </source>
</reference>